<accession>A0A7C9IFG6</accession>
<dbReference type="AlphaFoldDB" id="A0A7C9IFG6"/>
<dbReference type="RefSeq" id="WP_160763114.1">
    <property type="nucleotide sequence ID" value="NZ_WUPT01000001.1"/>
</dbReference>
<sequence>MDTAFGTALKRITDWFPNSDATVIGALLGHRDAVARYLAQVHEVTVAEVAEVLDALLGHREMTLPLAAE</sequence>
<gene>
    <name evidence="1" type="ORF">GQ651_05160</name>
</gene>
<reference evidence="1 2" key="1">
    <citation type="submission" date="2019-12" db="EMBL/GenBank/DDBJ databases">
        <authorList>
            <person name="Lee S.D."/>
        </authorList>
    </citation>
    <scope>NUCLEOTIDE SEQUENCE [LARGE SCALE GENOMIC DNA]</scope>
    <source>
        <strain evidence="1 2">GH1-50</strain>
    </source>
</reference>
<dbReference type="EMBL" id="WUPT01000001">
    <property type="protein sequence ID" value="MXQ07229.1"/>
    <property type="molecule type" value="Genomic_DNA"/>
</dbReference>
<proteinExistence type="predicted"/>
<dbReference type="Proteomes" id="UP000480350">
    <property type="component" value="Unassembled WGS sequence"/>
</dbReference>
<reference evidence="1 2" key="2">
    <citation type="submission" date="2020-03" db="EMBL/GenBank/DDBJ databases">
        <title>Kangsaoukella pontilimi gen. nov., sp. nov., a new member of the family Rhodobacteraceae isolated from a tidal mudflat.</title>
        <authorList>
            <person name="Kim I.S."/>
        </authorList>
    </citation>
    <scope>NUCLEOTIDE SEQUENCE [LARGE SCALE GENOMIC DNA]</scope>
    <source>
        <strain evidence="1 2">GH1-50</strain>
    </source>
</reference>
<organism evidence="1 2">
    <name type="scientific">Kangsaoukella pontilimi</name>
    <dbReference type="NCBI Taxonomy" id="2691042"/>
    <lineage>
        <taxon>Bacteria</taxon>
        <taxon>Pseudomonadati</taxon>
        <taxon>Pseudomonadota</taxon>
        <taxon>Alphaproteobacteria</taxon>
        <taxon>Rhodobacterales</taxon>
        <taxon>Paracoccaceae</taxon>
        <taxon>Kangsaoukella</taxon>
    </lineage>
</organism>
<protein>
    <submittedName>
        <fullName evidence="1">Uncharacterized protein</fullName>
    </submittedName>
</protein>
<name>A0A7C9IFG6_9RHOB</name>
<comment type="caution">
    <text evidence="1">The sequence shown here is derived from an EMBL/GenBank/DDBJ whole genome shotgun (WGS) entry which is preliminary data.</text>
</comment>
<evidence type="ECO:0000313" key="1">
    <source>
        <dbReference type="EMBL" id="MXQ07229.1"/>
    </source>
</evidence>
<evidence type="ECO:0000313" key="2">
    <source>
        <dbReference type="Proteomes" id="UP000480350"/>
    </source>
</evidence>
<keyword evidence="2" id="KW-1185">Reference proteome</keyword>